<evidence type="ECO:0000256" key="1">
    <source>
        <dbReference type="SAM" id="SignalP"/>
    </source>
</evidence>
<proteinExistence type="predicted"/>
<evidence type="ECO:0008006" key="4">
    <source>
        <dbReference type="Google" id="ProtNLM"/>
    </source>
</evidence>
<evidence type="ECO:0000313" key="2">
    <source>
        <dbReference type="EMBL" id="CUF20235.1"/>
    </source>
</evidence>
<protein>
    <recommendedName>
        <fullName evidence="4">Membrane-associated protein</fullName>
    </recommendedName>
</protein>
<organism evidence="2 3">
    <name type="scientific">Bodo saltans</name>
    <name type="common">Flagellated protozoan</name>
    <dbReference type="NCBI Taxonomy" id="75058"/>
    <lineage>
        <taxon>Eukaryota</taxon>
        <taxon>Discoba</taxon>
        <taxon>Euglenozoa</taxon>
        <taxon>Kinetoplastea</taxon>
        <taxon>Metakinetoplastina</taxon>
        <taxon>Eubodonida</taxon>
        <taxon>Bodonidae</taxon>
        <taxon>Bodo</taxon>
    </lineage>
</organism>
<keyword evidence="1" id="KW-0732">Signal</keyword>
<dbReference type="InterPro" id="IPR009011">
    <property type="entry name" value="Man6P_isomerase_rcpt-bd_dom_sf"/>
</dbReference>
<dbReference type="AlphaFoldDB" id="A0A0S4IVT9"/>
<dbReference type="Proteomes" id="UP000051952">
    <property type="component" value="Unassembled WGS sequence"/>
</dbReference>
<dbReference type="VEuPathDB" id="TriTrypDB:BSAL_60120"/>
<feature type="signal peptide" evidence="1">
    <location>
        <begin position="1"/>
        <end position="24"/>
    </location>
</feature>
<feature type="chain" id="PRO_5006621605" description="Membrane-associated protein" evidence="1">
    <location>
        <begin position="25"/>
        <end position="252"/>
    </location>
</feature>
<accession>A0A0S4IVT9</accession>
<reference evidence="3" key="1">
    <citation type="submission" date="2015-09" db="EMBL/GenBank/DDBJ databases">
        <authorList>
            <consortium name="Pathogen Informatics"/>
        </authorList>
    </citation>
    <scope>NUCLEOTIDE SEQUENCE [LARGE SCALE GENOMIC DNA]</scope>
    <source>
        <strain evidence="3">Lake Konstanz</strain>
    </source>
</reference>
<sequence length="252" mass="26630">MMRKSLVLMSAVVLMGIAATSVSGDCMLGDFDLSPIGVVQLNMEQDYQGTSEMHTWVVSLCGPVSVPPNAATECKAQISGNVLPGYVTEYSTTICETSWGKLTGSSVGYNTASLFLGETDDSNHPLWTANIYLSCGTSVALTPVGNVNVTGTNVAALNFDFHFTTSQVCSPPPTPSPPTPPPPATQCIVAGYDLSQLPVVPLQINQLYNGGNTMYTWTIDLCTAISVPPASQPPCTVPGYISEYSDVCETAW</sequence>
<keyword evidence="3" id="KW-1185">Reference proteome</keyword>
<feature type="non-terminal residue" evidence="2">
    <location>
        <position position="252"/>
    </location>
</feature>
<evidence type="ECO:0000313" key="3">
    <source>
        <dbReference type="Proteomes" id="UP000051952"/>
    </source>
</evidence>
<dbReference type="SUPFAM" id="SSF50911">
    <property type="entry name" value="Mannose 6-phosphate receptor domain"/>
    <property type="match status" value="1"/>
</dbReference>
<gene>
    <name evidence="2" type="ORF">BSAL_60120</name>
</gene>
<dbReference type="EMBL" id="CYKH01000263">
    <property type="protein sequence ID" value="CUF20235.1"/>
    <property type="molecule type" value="Genomic_DNA"/>
</dbReference>
<name>A0A0S4IVT9_BODSA</name>